<feature type="compositionally biased region" description="Basic and acidic residues" evidence="1">
    <location>
        <begin position="320"/>
        <end position="334"/>
    </location>
</feature>
<name>A0ABS8YQT3_9BACL</name>
<dbReference type="EMBL" id="JAJNBZ010000057">
    <property type="protein sequence ID" value="MCE5173534.1"/>
    <property type="molecule type" value="Genomic_DNA"/>
</dbReference>
<feature type="region of interest" description="Disordered" evidence="1">
    <location>
        <begin position="100"/>
        <end position="123"/>
    </location>
</feature>
<keyword evidence="3" id="KW-1185">Reference proteome</keyword>
<dbReference type="InterPro" id="IPR024562">
    <property type="entry name" value="YqhG"/>
</dbReference>
<dbReference type="RefSeq" id="WP_233699460.1">
    <property type="nucleotide sequence ID" value="NZ_JAJNBZ010000057.1"/>
</dbReference>
<evidence type="ECO:0000313" key="3">
    <source>
        <dbReference type="Proteomes" id="UP001199916"/>
    </source>
</evidence>
<evidence type="ECO:0000256" key="1">
    <source>
        <dbReference type="SAM" id="MobiDB-lite"/>
    </source>
</evidence>
<comment type="caution">
    <text evidence="2">The sequence shown here is derived from an EMBL/GenBank/DDBJ whole genome shotgun (WGS) entry which is preliminary data.</text>
</comment>
<dbReference type="Proteomes" id="UP001199916">
    <property type="component" value="Unassembled WGS sequence"/>
</dbReference>
<evidence type="ECO:0000313" key="2">
    <source>
        <dbReference type="EMBL" id="MCE5173534.1"/>
    </source>
</evidence>
<organism evidence="2 3">
    <name type="scientific">Paenibacillus profundus</name>
    <dbReference type="NCBI Taxonomy" id="1173085"/>
    <lineage>
        <taxon>Bacteria</taxon>
        <taxon>Bacillati</taxon>
        <taxon>Bacillota</taxon>
        <taxon>Bacilli</taxon>
        <taxon>Bacillales</taxon>
        <taxon>Paenibacillaceae</taxon>
        <taxon>Paenibacillus</taxon>
    </lineage>
</organism>
<feature type="region of interest" description="Disordered" evidence="1">
    <location>
        <begin position="70"/>
        <end position="89"/>
    </location>
</feature>
<gene>
    <name evidence="2" type="ORF">LQV63_30355</name>
</gene>
<reference evidence="2 3" key="1">
    <citation type="submission" date="2021-11" db="EMBL/GenBank/DDBJ databases">
        <title>Draft genome sequence of Paenibacillus profundus YoMME, a new Gram-positive bacteria with exoelectrogenic properties.</title>
        <authorList>
            <person name="Hubenova Y."/>
            <person name="Hubenova E."/>
            <person name="Manasiev Y."/>
            <person name="Peykov S."/>
            <person name="Mitov M."/>
        </authorList>
    </citation>
    <scope>NUCLEOTIDE SEQUENCE [LARGE SCALE GENOMIC DNA]</scope>
    <source>
        <strain evidence="2 3">YoMME</strain>
    </source>
</reference>
<sequence length="376" mass="41408">MNTEQVRRYVMRYLEATDCHILEKSPAHTTVKLSERADRVLTNRPYYWGFVDRTGAEPETMRFTFVFDPAAMPQEPPRGPGGAPMAPTAGAAAPYAAVPAAAPGSTPAAGAAAATPPVPGTAPDSPAIAPGDSILGRYFGVAPAFTGGGGGPGRIPREDVTHGSRRLEQIMQAAHSEGRFVSLFVEPVADEAAARPARGTRRSAPYEPWLLLNLKLEFACDLKREEIHSYGISLVSGKMRTSYMEEVLAMQLTPKLPPHVHVLPWRMTIQQARSTVEEHLVEIISRYDDTWASEASARLEEELARLAAYYEPLLQETAAEKRSTREAAETEPTDKLTQIKQQYDMRSQELRWQFEPRIHLSLINAGVIHVPSTVTR</sequence>
<feature type="compositionally biased region" description="Low complexity" evidence="1">
    <location>
        <begin position="100"/>
        <end position="115"/>
    </location>
</feature>
<feature type="region of interest" description="Disordered" evidence="1">
    <location>
        <begin position="320"/>
        <end position="340"/>
    </location>
</feature>
<accession>A0ABS8YQT3</accession>
<dbReference type="Pfam" id="PF11079">
    <property type="entry name" value="YqhG"/>
    <property type="match status" value="2"/>
</dbReference>
<proteinExistence type="predicted"/>
<protein>
    <submittedName>
        <fullName evidence="2">YqhG family protein</fullName>
    </submittedName>
</protein>